<reference evidence="4 5" key="1">
    <citation type="submission" date="2023-03" db="EMBL/GenBank/DDBJ databases">
        <title>Bacillus Genome Sequencing.</title>
        <authorList>
            <person name="Dunlap C."/>
        </authorList>
    </citation>
    <scope>NUCLEOTIDE SEQUENCE [LARGE SCALE GENOMIC DNA]</scope>
    <source>
        <strain evidence="4 5">NRS-52</strain>
    </source>
</reference>
<keyword evidence="5" id="KW-1185">Reference proteome</keyword>
<dbReference type="NCBIfam" id="TIGR01554">
    <property type="entry name" value="major_cap_HK97"/>
    <property type="match status" value="1"/>
</dbReference>
<protein>
    <submittedName>
        <fullName evidence="4">Phage major capsid protein</fullName>
    </submittedName>
</protein>
<proteinExistence type="predicted"/>
<dbReference type="InterPro" id="IPR024455">
    <property type="entry name" value="Phage_capsid"/>
</dbReference>
<accession>A0ABU6PSS0</accession>
<comment type="caution">
    <text evidence="4">The sequence shown here is derived from an EMBL/GenBank/DDBJ whole genome shotgun (WGS) entry which is preliminary data.</text>
</comment>
<gene>
    <name evidence="4" type="ORF">P9847_11485</name>
</gene>
<dbReference type="Pfam" id="PF05065">
    <property type="entry name" value="Phage_capsid"/>
    <property type="match status" value="1"/>
</dbReference>
<dbReference type="Proteomes" id="UP001343257">
    <property type="component" value="Unassembled WGS sequence"/>
</dbReference>
<sequence>MNKKKLMALLTKLENKKNELVARSASTESVAELRSINSDLEQLNSEIAELRGIVESLPDEEQQPPAGGATPPEQRGAQGASGGNPGLAQVIASFGLSQVPQQRSEQPSDPYGTLEYRNAFMAFAKTGEIKPELRANATTTTADVSAVIPTTILNEIIKKVTVYGQVFNRVRKLNIKGGVEVPILTLKPTATWIGEDKASDKQKVQANTKLTFSYFGLECKVATSLLADTVSLSGFESVITDLIVEAMVKAIDLAVIKGSGNGQPKGITTDSRVPATQIVSMTPTQFAEWQSWAKLVLAKMPLAYKAGATFLMASGTFEGYINGMVDDNGQPIGRVNYGITDGPQERFAGKEVIQVEDDVISPFADAATGDVVAVYCNLNNYGFNSNMQMTLFRYYDHDTNEWVDKAILIADGKLIDPNGVVIIKKAATT</sequence>
<evidence type="ECO:0000313" key="4">
    <source>
        <dbReference type="EMBL" id="MED5017924.1"/>
    </source>
</evidence>
<feature type="domain" description="Phage capsid-like C-terminal" evidence="3">
    <location>
        <begin position="147"/>
        <end position="424"/>
    </location>
</feature>
<dbReference type="SUPFAM" id="SSF56563">
    <property type="entry name" value="Major capsid protein gp5"/>
    <property type="match status" value="1"/>
</dbReference>
<organism evidence="4 5">
    <name type="scientific">Paenibacillus chibensis</name>
    <dbReference type="NCBI Taxonomy" id="59846"/>
    <lineage>
        <taxon>Bacteria</taxon>
        <taxon>Bacillati</taxon>
        <taxon>Bacillota</taxon>
        <taxon>Bacilli</taxon>
        <taxon>Bacillales</taxon>
        <taxon>Paenibacillaceae</taxon>
        <taxon>Paenibacillus</taxon>
    </lineage>
</organism>
<dbReference type="RefSeq" id="WP_328277909.1">
    <property type="nucleotide sequence ID" value="NZ_JARTLD010000028.1"/>
</dbReference>
<dbReference type="EMBL" id="JARTLD010000028">
    <property type="protein sequence ID" value="MED5017924.1"/>
    <property type="molecule type" value="Genomic_DNA"/>
</dbReference>
<evidence type="ECO:0000256" key="2">
    <source>
        <dbReference type="SAM" id="MobiDB-lite"/>
    </source>
</evidence>
<evidence type="ECO:0000313" key="5">
    <source>
        <dbReference type="Proteomes" id="UP001343257"/>
    </source>
</evidence>
<comment type="subcellular location">
    <subcellularLocation>
        <location evidence="1">Virion</location>
    </subcellularLocation>
</comment>
<name>A0ABU6PSS0_9BACL</name>
<feature type="region of interest" description="Disordered" evidence="2">
    <location>
        <begin position="51"/>
        <end position="83"/>
    </location>
</feature>
<evidence type="ECO:0000256" key="1">
    <source>
        <dbReference type="ARBA" id="ARBA00004328"/>
    </source>
</evidence>
<evidence type="ECO:0000259" key="3">
    <source>
        <dbReference type="Pfam" id="PF05065"/>
    </source>
</evidence>
<dbReference type="InterPro" id="IPR054612">
    <property type="entry name" value="Phage_capsid-like_C"/>
</dbReference>